<comment type="function">
    <text evidence="8">Non-catalytic component of the proteasome, a multicatalytic proteinase complex which is characterized by its ability to cleave peptides with Arg, Phe, Tyr, Leu, and Glu adjacent to the leaving group at neutral or slightly basic pH. The proteasome has an ATP-dependent proteolytic activity.</text>
</comment>
<gene>
    <name evidence="12" type="ORF">Dbus_chr2Lg1714</name>
</gene>
<dbReference type="Pfam" id="PF00227">
    <property type="entry name" value="Proteasome"/>
    <property type="match status" value="1"/>
</dbReference>
<dbReference type="InterPro" id="IPR029055">
    <property type="entry name" value="Ntn_hydrolases_N"/>
</dbReference>
<evidence type="ECO:0000256" key="2">
    <source>
        <dbReference type="ARBA" id="ARBA00022490"/>
    </source>
</evidence>
<dbReference type="OMA" id="RFICNVA"/>
<dbReference type="OrthoDB" id="37597at2759"/>
<dbReference type="InterPro" id="IPR000243">
    <property type="entry name" value="Pept_T1A_subB"/>
</dbReference>
<dbReference type="PROSITE" id="PS51476">
    <property type="entry name" value="PROTEASOME_BETA_2"/>
    <property type="match status" value="1"/>
</dbReference>
<reference evidence="12 13" key="1">
    <citation type="submission" date="2015-08" db="EMBL/GenBank/DDBJ databases">
        <title>Ancestral chromatin configuration constrains chromatin evolution on differentiating sex chromosomes in Drosophila.</title>
        <authorList>
            <person name="Zhou Q."/>
            <person name="Bachtrog D."/>
        </authorList>
    </citation>
    <scope>NUCLEOTIDE SEQUENCE [LARGE SCALE GENOMIC DNA]</scope>
    <source>
        <tissue evidence="12">Whole larvae</tissue>
    </source>
</reference>
<comment type="catalytic activity">
    <reaction evidence="1">
        <text>Cleavage of peptide bonds with very broad specificity.</text>
        <dbReference type="EC" id="3.4.25.1"/>
    </reaction>
</comment>
<evidence type="ECO:0000256" key="6">
    <source>
        <dbReference type="ARBA" id="ARBA00022942"/>
    </source>
</evidence>
<protein>
    <recommendedName>
        <fullName evidence="11">Proteasome subunit beta</fullName>
    </recommendedName>
</protein>
<dbReference type="InterPro" id="IPR001353">
    <property type="entry name" value="Proteasome_sua/b"/>
</dbReference>
<comment type="subunit">
    <text evidence="11">Component of the proteasome complex.</text>
</comment>
<dbReference type="PRINTS" id="PR00141">
    <property type="entry name" value="PROTEASOME"/>
</dbReference>
<evidence type="ECO:0000313" key="12">
    <source>
        <dbReference type="EMBL" id="ALC39629.1"/>
    </source>
</evidence>
<name>A0A0M3QTX2_DROBS</name>
<evidence type="ECO:0000256" key="1">
    <source>
        <dbReference type="ARBA" id="ARBA00001198"/>
    </source>
</evidence>
<keyword evidence="11" id="KW-0539">Nucleus</keyword>
<keyword evidence="3" id="KW-0645">Protease</keyword>
<sequence>MALEKLCGLDILPFMRTAFDTRRAQLELNVASCNFNNPYMLLAPPFAKPKRTLKRLLKRKNLKLNATHGTTTVGIKFKGGIVLGADSRGTNGTCVASQKLKKIMQINEYMLATMAGAAADCNYWDRVLEMEARLYRVKHGQQMPINTASRILSNVTSKYKGMGLSMGMMLAGYDPEGPRLIYIDSDGLRTEGNSFTVGSGSGFAHGVLDSDYRWDMSDSEAYRLARRCIFHAACLDA</sequence>
<keyword evidence="5" id="KW-0378">Hydrolase</keyword>
<comment type="function">
    <text evidence="11">Component of the proteasome, a multicatalytic proteinase complex which is characterized by its ability to cleave peptides with Arg, Phe, Tyr, Leu, and Glu adjacent to the leaving group at neutral or slightly basic pH. The proteasome has an ATP-dependent proteolytic activity.</text>
</comment>
<evidence type="ECO:0000313" key="13">
    <source>
        <dbReference type="Proteomes" id="UP000494163"/>
    </source>
</evidence>
<keyword evidence="7" id="KW-0865">Zymogen</keyword>
<dbReference type="AlphaFoldDB" id="A0A0M3QTX2"/>
<evidence type="ECO:0000256" key="10">
    <source>
        <dbReference type="PIRSR" id="PIRSR600243-1"/>
    </source>
</evidence>
<organism evidence="12 13">
    <name type="scientific">Drosophila busckii</name>
    <name type="common">Fruit fly</name>
    <dbReference type="NCBI Taxonomy" id="30019"/>
    <lineage>
        <taxon>Eukaryota</taxon>
        <taxon>Metazoa</taxon>
        <taxon>Ecdysozoa</taxon>
        <taxon>Arthropoda</taxon>
        <taxon>Hexapoda</taxon>
        <taxon>Insecta</taxon>
        <taxon>Pterygota</taxon>
        <taxon>Neoptera</taxon>
        <taxon>Endopterygota</taxon>
        <taxon>Diptera</taxon>
        <taxon>Brachycera</taxon>
        <taxon>Muscomorpha</taxon>
        <taxon>Ephydroidea</taxon>
        <taxon>Drosophilidae</taxon>
        <taxon>Drosophila</taxon>
    </lineage>
</organism>
<dbReference type="PANTHER" id="PTHR32194">
    <property type="entry name" value="METALLOPROTEASE TLDD"/>
    <property type="match status" value="1"/>
</dbReference>
<keyword evidence="6 11" id="KW-0647">Proteasome</keyword>
<dbReference type="SUPFAM" id="SSF56235">
    <property type="entry name" value="N-terminal nucleophile aminohydrolases (Ntn hydrolases)"/>
    <property type="match status" value="1"/>
</dbReference>
<dbReference type="InterPro" id="IPR016050">
    <property type="entry name" value="Proteasome_bsu_CS"/>
</dbReference>
<evidence type="ECO:0000256" key="7">
    <source>
        <dbReference type="ARBA" id="ARBA00023145"/>
    </source>
</evidence>
<evidence type="ECO:0000256" key="9">
    <source>
        <dbReference type="ARBA" id="ARBA00026071"/>
    </source>
</evidence>
<dbReference type="STRING" id="30019.A0A0M3QTX2"/>
<dbReference type="Gene3D" id="3.60.20.10">
    <property type="entry name" value="Glutamine Phosphoribosylpyrophosphate, subunit 1, domain 1"/>
    <property type="match status" value="1"/>
</dbReference>
<comment type="subunit">
    <text evidence="9">The 26S proteasome consists of a 20S proteasome core and two 19S regulatory subunits. The 20S proteasome core is composed of 28 subunits that are arranged in four stacked rings, resulting in a barrel-shaped structure. The two end rings are each formed by seven alpha subunits, and the two central rings are each formed by seven beta subunits. The catalytic chamber with the active sites is on the inside of the barrel.</text>
</comment>
<dbReference type="GO" id="GO:0051603">
    <property type="term" value="P:proteolysis involved in protein catabolic process"/>
    <property type="evidence" value="ECO:0007669"/>
    <property type="project" value="InterPro"/>
</dbReference>
<evidence type="ECO:0000256" key="4">
    <source>
        <dbReference type="ARBA" id="ARBA00022698"/>
    </source>
</evidence>
<dbReference type="GO" id="GO:0005737">
    <property type="term" value="C:cytoplasm"/>
    <property type="evidence" value="ECO:0007669"/>
    <property type="project" value="UniProtKB-SubCell"/>
</dbReference>
<accession>A0A0M3QTX2</accession>
<dbReference type="GO" id="GO:0005634">
    <property type="term" value="C:nucleus"/>
    <property type="evidence" value="ECO:0007669"/>
    <property type="project" value="UniProtKB-SubCell"/>
</dbReference>
<feature type="active site" description="Nucleophile" evidence="10">
    <location>
        <position position="70"/>
    </location>
</feature>
<proteinExistence type="inferred from homology"/>
<keyword evidence="2 11" id="KW-0963">Cytoplasm</keyword>
<evidence type="ECO:0000256" key="3">
    <source>
        <dbReference type="ARBA" id="ARBA00022670"/>
    </source>
</evidence>
<dbReference type="EMBL" id="CP012523">
    <property type="protein sequence ID" value="ALC39629.1"/>
    <property type="molecule type" value="Genomic_DNA"/>
</dbReference>
<dbReference type="PANTHER" id="PTHR32194:SF3">
    <property type="entry name" value="PROTEASOME SUBUNIT BETA"/>
    <property type="match status" value="1"/>
</dbReference>
<evidence type="ECO:0000256" key="5">
    <source>
        <dbReference type="ARBA" id="ARBA00022801"/>
    </source>
</evidence>
<evidence type="ECO:0000256" key="11">
    <source>
        <dbReference type="RuleBase" id="RU004203"/>
    </source>
</evidence>
<comment type="subcellular location">
    <subcellularLocation>
        <location evidence="11">Cytoplasm</location>
    </subcellularLocation>
    <subcellularLocation>
        <location evidence="11">Nucleus</location>
    </subcellularLocation>
</comment>
<keyword evidence="13" id="KW-1185">Reference proteome</keyword>
<comment type="similarity">
    <text evidence="11">Belongs to the peptidase T1B family.</text>
</comment>
<evidence type="ECO:0000256" key="8">
    <source>
        <dbReference type="ARBA" id="ARBA00024953"/>
    </source>
</evidence>
<dbReference type="Proteomes" id="UP000494163">
    <property type="component" value="Chromosome 2L"/>
</dbReference>
<dbReference type="GO" id="GO:0004298">
    <property type="term" value="F:threonine-type endopeptidase activity"/>
    <property type="evidence" value="ECO:0007669"/>
    <property type="project" value="UniProtKB-KW"/>
</dbReference>
<dbReference type="InterPro" id="IPR023333">
    <property type="entry name" value="Proteasome_suB-type"/>
</dbReference>
<keyword evidence="4" id="KW-0888">Threonine protease</keyword>
<dbReference type="GO" id="GO:0005839">
    <property type="term" value="C:proteasome core complex"/>
    <property type="evidence" value="ECO:0007669"/>
    <property type="project" value="InterPro"/>
</dbReference>
<dbReference type="PROSITE" id="PS00854">
    <property type="entry name" value="PROTEASOME_BETA_1"/>
    <property type="match status" value="1"/>
</dbReference>